<feature type="region of interest" description="Disordered" evidence="1">
    <location>
        <begin position="152"/>
        <end position="172"/>
    </location>
</feature>
<protein>
    <submittedName>
        <fullName evidence="2">Uncharacterized protein</fullName>
    </submittedName>
</protein>
<sequence length="715" mass="79059">MHDSFIDWLDKYKLRFLYTLPEDTKIIDLVATVVAAMQSSSVQWQFSDGSSSLARYLRPHETLDLQLLGLVNKGSRSKGGDIYMRRQPANRTQTLSDLLADRTLFAKPKFLVRDRRLIVKFGLADRRSPGGLPRRHSCLSTLMHDIFSIENEKGRTPDWSPPQCDSDGETDNDSDIEELHAFLVSKCSNTGANQPCFVGPANSLGTQSSSIVVAGQNSERQPTSIRNSDLWDGPWVPQPAKYGGLFDMADLLKSIFETASSGSRPRELVVEGTTMDELVDNLMKLILEAVRSGDFTLILSPDRSFQLLQPNGVVLSFGVGVEREAWYTAFRHFIKSEGAWFLPRFDNRCSIATTMSQSASGYVSQARLDQIGVLGCITSLLLIHGIAPEPFSPALIQFAANGCDLSSLSRDFLREWHPELVDVIDRWDTTGAGGDITSFQYFLASYLDIQAAALRLRNDAQHRAIKNEMVYHSLIGSQLPSHPEIATFFKSMQLGCPNGFDFFQVIGSFPGGSTTFLSHIWTSVIHDFDSLRSYLTIRTLPPDVLVDIAGPAAASLPIASLDLRSITEGFLSGQGIPCPDLFSEAKGQFSTLIPFENIDSPAFRSIVLCWAVTGSPHIEADDHQHIELSFVGPTDTGYHASPAKRSECMAMGKIAFRTCFRTARIPASYLVQLCSKTYPAKDEQGNDKEPFSVQQAIEHWLLVEFLGGIGHHTIA</sequence>
<organism evidence="2 3">
    <name type="scientific">Mycena alexandri</name>
    <dbReference type="NCBI Taxonomy" id="1745969"/>
    <lineage>
        <taxon>Eukaryota</taxon>
        <taxon>Fungi</taxon>
        <taxon>Dikarya</taxon>
        <taxon>Basidiomycota</taxon>
        <taxon>Agaricomycotina</taxon>
        <taxon>Agaricomycetes</taxon>
        <taxon>Agaricomycetidae</taxon>
        <taxon>Agaricales</taxon>
        <taxon>Marasmiineae</taxon>
        <taxon>Mycenaceae</taxon>
        <taxon>Mycena</taxon>
    </lineage>
</organism>
<accession>A0AAD6SF77</accession>
<proteinExistence type="predicted"/>
<evidence type="ECO:0000313" key="2">
    <source>
        <dbReference type="EMBL" id="KAJ7026563.1"/>
    </source>
</evidence>
<dbReference type="Proteomes" id="UP001218188">
    <property type="component" value="Unassembled WGS sequence"/>
</dbReference>
<comment type="caution">
    <text evidence="2">The sequence shown here is derived from an EMBL/GenBank/DDBJ whole genome shotgun (WGS) entry which is preliminary data.</text>
</comment>
<dbReference type="AlphaFoldDB" id="A0AAD6SF77"/>
<evidence type="ECO:0000256" key="1">
    <source>
        <dbReference type="SAM" id="MobiDB-lite"/>
    </source>
</evidence>
<reference evidence="2" key="1">
    <citation type="submission" date="2023-03" db="EMBL/GenBank/DDBJ databases">
        <title>Massive genome expansion in bonnet fungi (Mycena s.s.) driven by repeated elements and novel gene families across ecological guilds.</title>
        <authorList>
            <consortium name="Lawrence Berkeley National Laboratory"/>
            <person name="Harder C.B."/>
            <person name="Miyauchi S."/>
            <person name="Viragh M."/>
            <person name="Kuo A."/>
            <person name="Thoen E."/>
            <person name="Andreopoulos B."/>
            <person name="Lu D."/>
            <person name="Skrede I."/>
            <person name="Drula E."/>
            <person name="Henrissat B."/>
            <person name="Morin E."/>
            <person name="Kohler A."/>
            <person name="Barry K."/>
            <person name="LaButti K."/>
            <person name="Morin E."/>
            <person name="Salamov A."/>
            <person name="Lipzen A."/>
            <person name="Mereny Z."/>
            <person name="Hegedus B."/>
            <person name="Baldrian P."/>
            <person name="Stursova M."/>
            <person name="Weitz H."/>
            <person name="Taylor A."/>
            <person name="Grigoriev I.V."/>
            <person name="Nagy L.G."/>
            <person name="Martin F."/>
            <person name="Kauserud H."/>
        </authorList>
    </citation>
    <scope>NUCLEOTIDE SEQUENCE</scope>
    <source>
        <strain evidence="2">CBHHK200</strain>
    </source>
</reference>
<dbReference type="EMBL" id="JARJCM010000136">
    <property type="protein sequence ID" value="KAJ7026563.1"/>
    <property type="molecule type" value="Genomic_DNA"/>
</dbReference>
<gene>
    <name evidence="2" type="ORF">C8F04DRAFT_1045551</name>
</gene>
<evidence type="ECO:0000313" key="3">
    <source>
        <dbReference type="Proteomes" id="UP001218188"/>
    </source>
</evidence>
<name>A0AAD6SF77_9AGAR</name>
<keyword evidence="3" id="KW-1185">Reference proteome</keyword>